<name>A0ABU8N161_9PSEU</name>
<evidence type="ECO:0000313" key="2">
    <source>
        <dbReference type="Proteomes" id="UP001370100"/>
    </source>
</evidence>
<dbReference type="Proteomes" id="UP001370100">
    <property type="component" value="Unassembled WGS sequence"/>
</dbReference>
<dbReference type="EMBL" id="JBBEGL010000002">
    <property type="protein sequence ID" value="MEJ2886129.1"/>
    <property type="molecule type" value="Genomic_DNA"/>
</dbReference>
<dbReference type="RefSeq" id="WP_337712617.1">
    <property type="nucleotide sequence ID" value="NZ_JBBEGL010000002.1"/>
</dbReference>
<keyword evidence="2" id="KW-1185">Reference proteome</keyword>
<reference evidence="1 2" key="1">
    <citation type="submission" date="2024-03" db="EMBL/GenBank/DDBJ databases">
        <title>Actinomycetospora sp. OC33-EN06, a novel actinomycete isolated from wild orchid (Aerides multiflora).</title>
        <authorList>
            <person name="Suriyachadkun C."/>
        </authorList>
    </citation>
    <scope>NUCLEOTIDE SEQUENCE [LARGE SCALE GENOMIC DNA]</scope>
    <source>
        <strain evidence="1 2">OC33-EN06</strain>
    </source>
</reference>
<evidence type="ECO:0000313" key="1">
    <source>
        <dbReference type="EMBL" id="MEJ2886129.1"/>
    </source>
</evidence>
<comment type="caution">
    <text evidence="1">The sequence shown here is derived from an EMBL/GenBank/DDBJ whole genome shotgun (WGS) entry which is preliminary data.</text>
</comment>
<organism evidence="1 2">
    <name type="scientific">Actinomycetospora aeridis</name>
    <dbReference type="NCBI Taxonomy" id="3129231"/>
    <lineage>
        <taxon>Bacteria</taxon>
        <taxon>Bacillati</taxon>
        <taxon>Actinomycetota</taxon>
        <taxon>Actinomycetes</taxon>
        <taxon>Pseudonocardiales</taxon>
        <taxon>Pseudonocardiaceae</taxon>
        <taxon>Actinomycetospora</taxon>
    </lineage>
</organism>
<sequence length="59" mass="6634">MDLDRYDRPLRYLRMPDGRDFGLVMVAARHTGVYRDGGDASAQYVAELRVADVDGRDCG</sequence>
<protein>
    <submittedName>
        <fullName evidence="1">Uncharacterized protein</fullName>
    </submittedName>
</protein>
<gene>
    <name evidence="1" type="ORF">WCD41_06670</name>
</gene>
<accession>A0ABU8N161</accession>
<proteinExistence type="predicted"/>